<protein>
    <submittedName>
        <fullName evidence="1">Uncharacterized protein</fullName>
    </submittedName>
</protein>
<gene>
    <name evidence="1" type="ORF">H4O24_01525</name>
</gene>
<sequence length="73" mass="8481">MVDRIRFLDKLNPGTKKRILRALDYITRPLTRDELDEALKPYLLKSQRRATVEALANLDIIAIVYRRDDAPGD</sequence>
<proteinExistence type="predicted"/>
<organism evidence="1 2">
    <name type="scientific">Croceicoccus marinus</name>
    <dbReference type="NCBI Taxonomy" id="450378"/>
    <lineage>
        <taxon>Bacteria</taxon>
        <taxon>Pseudomonadati</taxon>
        <taxon>Pseudomonadota</taxon>
        <taxon>Alphaproteobacteria</taxon>
        <taxon>Sphingomonadales</taxon>
        <taxon>Erythrobacteraceae</taxon>
        <taxon>Croceicoccus</taxon>
    </lineage>
</organism>
<dbReference type="AlphaFoldDB" id="A0A7G6VUK2"/>
<evidence type="ECO:0000313" key="2">
    <source>
        <dbReference type="Proteomes" id="UP000515297"/>
    </source>
</evidence>
<dbReference type="Proteomes" id="UP000515297">
    <property type="component" value="Chromosome"/>
</dbReference>
<reference evidence="1 2" key="1">
    <citation type="submission" date="2020-08" db="EMBL/GenBank/DDBJ databases">
        <authorList>
            <person name="Liu G."/>
            <person name="Sun C."/>
        </authorList>
    </citation>
    <scope>NUCLEOTIDE SEQUENCE [LARGE SCALE GENOMIC DNA]</scope>
    <source>
        <strain evidence="1 2">OT19</strain>
    </source>
</reference>
<name>A0A7G6VUK2_9SPHN</name>
<dbReference type="RefSeq" id="WP_185884523.1">
    <property type="nucleotide sequence ID" value="NZ_CP060052.1"/>
</dbReference>
<evidence type="ECO:0000313" key="1">
    <source>
        <dbReference type="EMBL" id="QNE05417.1"/>
    </source>
</evidence>
<dbReference type="EMBL" id="CP060052">
    <property type="protein sequence ID" value="QNE05417.1"/>
    <property type="molecule type" value="Genomic_DNA"/>
</dbReference>
<accession>A0A7G6VUK2</accession>